<comment type="caution">
    <text evidence="4">The sequence shown here is derived from an EMBL/GenBank/DDBJ whole genome shotgun (WGS) entry which is preliminary data.</text>
</comment>
<reference evidence="4 5" key="1">
    <citation type="submission" date="2019-02" db="EMBL/GenBank/DDBJ databases">
        <title>From farm to fork: dissemination of Tn554::fexA-optrA in linezolid-resistant Enterococcus faecalis clones from chicken feces and meat in Tunisia.</title>
        <authorList>
            <person name="Tedim A.P."/>
            <person name="Elghaieb H."/>
            <person name="Abbassi M.S."/>
            <person name="Novais C."/>
            <person name="Hassen A."/>
            <person name="Peixe L."/>
            <person name="Freitas A.R."/>
        </authorList>
    </citation>
    <scope>NUCLEOTIDE SEQUENCE [LARGE SCALE GENOMIC DNA]</scope>
    <source>
        <strain evidence="4 5">728T</strain>
    </source>
</reference>
<feature type="chain" id="PRO_5042756223" evidence="1">
    <location>
        <begin position="26"/>
        <end position="191"/>
    </location>
</feature>
<dbReference type="AlphaFoldDB" id="A0A8B3RTR6"/>
<gene>
    <name evidence="4" type="ORF">EU507_11070</name>
    <name evidence="3" type="ORF">P0E79_00275</name>
</gene>
<proteinExistence type="predicted"/>
<reference evidence="3" key="2">
    <citation type="journal article" date="2023" name="Pathogens">
        <title>Prevalence of Enterococcus spp. and the Whole-Genome Characteristics of Enterococcus faecium and Enterococcus faecalis Strains Isolated from Free-Living Birds in Poland.</title>
        <authorList>
            <person name="Kwit R."/>
            <person name="Zajac M."/>
            <person name="Smialowska-Weglinska A."/>
            <person name="Skarzynska M."/>
            <person name="Bomba A."/>
            <person name="Lalak A."/>
            <person name="Skrzypiec E."/>
            <person name="Wojdat D."/>
            <person name="Koza W."/>
            <person name="Mikos-Wojewoda E."/>
            <person name="Pasim P."/>
            <person name="Skora M."/>
            <person name="Polak M."/>
            <person name="Wiacek J."/>
            <person name="Wasyl D."/>
        </authorList>
    </citation>
    <scope>NUCLEOTIDE SEQUENCE</scope>
    <source>
        <strain evidence="3">691B_2</strain>
    </source>
</reference>
<evidence type="ECO:0000313" key="3">
    <source>
        <dbReference type="EMBL" id="MDN3190921.1"/>
    </source>
</evidence>
<evidence type="ECO:0000313" key="4">
    <source>
        <dbReference type="EMBL" id="RYU31610.1"/>
    </source>
</evidence>
<dbReference type="Proteomes" id="UP000292223">
    <property type="component" value="Unassembled WGS sequence"/>
</dbReference>
<accession>A0A8B3RTR6</accession>
<dbReference type="Proteomes" id="UP001173174">
    <property type="component" value="Unassembled WGS sequence"/>
</dbReference>
<name>A0A8B3RTR6_ENTFL</name>
<keyword evidence="1" id="KW-0732">Signal</keyword>
<reference evidence="3" key="3">
    <citation type="submission" date="2023-03" db="EMBL/GenBank/DDBJ databases">
        <authorList>
            <person name="Zajac M."/>
            <person name="Kwit R."/>
            <person name="Wasyl D."/>
        </authorList>
    </citation>
    <scope>NUCLEOTIDE SEQUENCE</scope>
    <source>
        <strain evidence="3">691B_2</strain>
    </source>
</reference>
<dbReference type="EMBL" id="JAREWH010000001">
    <property type="protein sequence ID" value="MDN3190921.1"/>
    <property type="molecule type" value="Genomic_DNA"/>
</dbReference>
<organism evidence="4 5">
    <name type="scientific">Enterococcus faecalis</name>
    <name type="common">Streptococcus faecalis</name>
    <dbReference type="NCBI Taxonomy" id="1351"/>
    <lineage>
        <taxon>Bacteria</taxon>
        <taxon>Bacillati</taxon>
        <taxon>Bacillota</taxon>
        <taxon>Bacilli</taxon>
        <taxon>Lactobacillales</taxon>
        <taxon>Enterococcaceae</taxon>
        <taxon>Enterococcus</taxon>
    </lineage>
</organism>
<feature type="signal peptide" evidence="1">
    <location>
        <begin position="1"/>
        <end position="25"/>
    </location>
</feature>
<evidence type="ECO:0000256" key="1">
    <source>
        <dbReference type="SAM" id="SignalP"/>
    </source>
</evidence>
<sequence length="191" mass="19992">MKKSILSTIAVLGVTLGGGAINSYAAEANPTAELTSEASLTIQPGILNLDAVSNFNFGELTIQDVAESDQTLTGTPEITKVSDYRGPNESGWMLSLKLSDIKNENNVKLQSAKLNLATTRAKGDATVTATTTIDAGTTEPTLVASANGTTGLAANEFDLSNTTLTFPKQNINSGRYSGTVTWVLTNAYTPE</sequence>
<protein>
    <submittedName>
        <fullName evidence="4">WxL domain-containing protein</fullName>
    </submittedName>
</protein>
<dbReference type="Pfam" id="PF13731">
    <property type="entry name" value="WxL"/>
    <property type="match status" value="1"/>
</dbReference>
<feature type="domain" description="WxL" evidence="2">
    <location>
        <begin position="39"/>
        <end position="186"/>
    </location>
</feature>
<evidence type="ECO:0000259" key="2">
    <source>
        <dbReference type="Pfam" id="PF13731"/>
    </source>
</evidence>
<evidence type="ECO:0000313" key="5">
    <source>
        <dbReference type="Proteomes" id="UP000292223"/>
    </source>
</evidence>
<dbReference type="EMBL" id="SEWT01000007">
    <property type="protein sequence ID" value="RYU31610.1"/>
    <property type="molecule type" value="Genomic_DNA"/>
</dbReference>
<dbReference type="RefSeq" id="WP_002419876.1">
    <property type="nucleotide sequence ID" value="NZ_CABGRP010000004.1"/>
</dbReference>
<dbReference type="InterPro" id="IPR027994">
    <property type="entry name" value="WxL_dom"/>
</dbReference>